<comment type="similarity">
    <text evidence="2">Belongs to the glycosyl hydrolase 32 family.</text>
</comment>
<evidence type="ECO:0000256" key="1">
    <source>
        <dbReference type="ARBA" id="ARBA00004410"/>
    </source>
</evidence>
<evidence type="ECO:0000256" key="9">
    <source>
        <dbReference type="SAM" id="Phobius"/>
    </source>
</evidence>
<evidence type="ECO:0000256" key="3">
    <source>
        <dbReference type="ARBA" id="ARBA00012758"/>
    </source>
</evidence>
<dbReference type="InterPro" id="IPR001362">
    <property type="entry name" value="Glyco_hydro_32"/>
</dbReference>
<dbReference type="SUPFAM" id="SSF75005">
    <property type="entry name" value="Arabinanase/levansucrase/invertase"/>
    <property type="match status" value="2"/>
</dbReference>
<keyword evidence="4" id="KW-0926">Vacuole</keyword>
<feature type="region of interest" description="Disordered" evidence="8">
    <location>
        <begin position="66"/>
        <end position="99"/>
    </location>
</feature>
<accession>A0AA88QYV5</accession>
<organism evidence="13 14">
    <name type="scientific">Escallonia rubra</name>
    <dbReference type="NCBI Taxonomy" id="112253"/>
    <lineage>
        <taxon>Eukaryota</taxon>
        <taxon>Viridiplantae</taxon>
        <taxon>Streptophyta</taxon>
        <taxon>Embryophyta</taxon>
        <taxon>Tracheophyta</taxon>
        <taxon>Spermatophyta</taxon>
        <taxon>Magnoliopsida</taxon>
        <taxon>eudicotyledons</taxon>
        <taxon>Gunneridae</taxon>
        <taxon>Pentapetalae</taxon>
        <taxon>asterids</taxon>
        <taxon>campanulids</taxon>
        <taxon>Escalloniales</taxon>
        <taxon>Escalloniaceae</taxon>
        <taxon>Escallonia</taxon>
    </lineage>
</organism>
<keyword evidence="14" id="KW-1185">Reference proteome</keyword>
<feature type="transmembrane region" description="Helical" evidence="9">
    <location>
        <begin position="42"/>
        <end position="61"/>
    </location>
</feature>
<dbReference type="InterPro" id="IPR023296">
    <property type="entry name" value="Glyco_hydro_beta-prop_sf"/>
</dbReference>
<dbReference type="Pfam" id="PF08244">
    <property type="entry name" value="Glyco_hydro_32C"/>
    <property type="match status" value="1"/>
</dbReference>
<feature type="domain" description="Glycosyl hydrolase family 32 N-terminal" evidence="10">
    <location>
        <begin position="130"/>
        <end position="445"/>
    </location>
</feature>
<keyword evidence="6" id="KW-0865">Zymogen</keyword>
<keyword evidence="7" id="KW-0326">Glycosidase</keyword>
<dbReference type="Gene3D" id="2.115.10.20">
    <property type="entry name" value="Glycosyl hydrolase domain, family 43"/>
    <property type="match status" value="2"/>
</dbReference>
<feature type="domain" description="Glycosyl hydrolase family 32 N-terminal" evidence="10">
    <location>
        <begin position="685"/>
        <end position="989"/>
    </location>
</feature>
<gene>
    <name evidence="13" type="ORF">RJ640_022850</name>
</gene>
<dbReference type="Pfam" id="PF11837">
    <property type="entry name" value="INV_N"/>
    <property type="match status" value="1"/>
</dbReference>
<evidence type="ECO:0000256" key="5">
    <source>
        <dbReference type="ARBA" id="ARBA00022801"/>
    </source>
</evidence>
<dbReference type="FunFam" id="2.60.120.560:FF:000002">
    <property type="entry name" value="Beta-fructofuranosidase, insoluble isoenzyme CWINV1"/>
    <property type="match status" value="1"/>
</dbReference>
<evidence type="ECO:0000313" key="13">
    <source>
        <dbReference type="EMBL" id="KAK2975833.1"/>
    </source>
</evidence>
<evidence type="ECO:0000256" key="8">
    <source>
        <dbReference type="SAM" id="MobiDB-lite"/>
    </source>
</evidence>
<name>A0AA88QYV5_9ASTE</name>
<evidence type="ECO:0000259" key="11">
    <source>
        <dbReference type="Pfam" id="PF08244"/>
    </source>
</evidence>
<dbReference type="GO" id="GO:0005775">
    <property type="term" value="C:vacuolar lumen"/>
    <property type="evidence" value="ECO:0007669"/>
    <property type="project" value="UniProtKB-SubCell"/>
</dbReference>
<sequence length="1197" mass="132120">MDTITSPTSSNTPNDLERAYTPLPDRPEPVLSPAGHRRTRRVLSGICLSVLFLSSLVLLILTQQGPAEPTSNADPQESLPLTTSKWPANLTPPSRGVSQGVSEKAFRQLSDVESYPWTNAMLSWQRTSYHFQPEENWMNGPLFHMGWYHLFYQYNPDSAVWGNITWGHAVSRDLIGWLYLPFAMVPDEWFDISGVWTGSATILPDGEIIILYTGDTSDSVQVQNLAYPANLSDPLLLDWVKYPGNPVMVPPPGIKVDDFRDPTTAWSAPDGKWRVTIGSKVNKTGIALVYETTNFTSYQLLEGVMHAVPGTGMWECVDFYPVSTTGANGLDTSANGPGIKHVLKASLDDNKHDYYALGTYDPLSGKWTPDDPELDVGIGLRVDYGKYYASKTFFDQNKGRRILWGWIGETDSETADISKGWASVQTIPRTVVFDDKTGSNILQWPVEEAESLRLSSHEFDGVELGPGSVVPLDIGSATQLDITATFEVNEASLGETFEADVGYNCTTSGGAAGRGILGPFGILVLADESISELTPVYFYIAKGTDGSASTYFCSDESRSSKATDVGKLVYGSKVPVLDGEKLSARLLDEEPINEDPQKASTSPEAFSQLSTGDSTAASETTCQQFCDAEVQTYPWTNAMLSWQRTTFHFQPQKNWMNEYQSSEKLQLDKACTDINLDDIVCIAAPLFHMGWYHLFYQYNPYSAVWGNMTWGHAVSRDLINWLYLPFAMVRDHWYDANGVWTGSATILPDGQIIVLYTGVSDDSVQVQNLAYPANLSDPLLLDWVKYPNNPVMVPPPGIGLEYFRDPSTAWVGPDGKWRVIMGSKVNTMGIALLYITANFTSFELLDGVVHAVPDTGMWECLDFFPVSMTGTNWLDASFIGPGIKHVLKAGLYDNLHDYYVLGSYDPIIDKWTPDDPDLGVGIGLRVDYGEYYASKSFYDQSKGRRILWAWIPETDSRDANLLKGWASVQSIPRTVVLDDKTERNILQWPVEEVESLRTNSHEFEKVELGPGSLVPLDIGPATELDITATFEINEETLDATVEGSVGYNCTTSGGSVQRGILGPFGLLVLADEAFSELTPVYFYIAKGTDGSAKTFFCADGSRSSLASDVGKLVYGSEVPVLHGEYFSLRLLVDRSIVESFAQGGRTVITSRVYPTKAIYGGAKVFLFNNATGVKVTASVKIWQMRSADLHPFPFEEL</sequence>
<evidence type="ECO:0000313" key="14">
    <source>
        <dbReference type="Proteomes" id="UP001187471"/>
    </source>
</evidence>
<dbReference type="SUPFAM" id="SSF49899">
    <property type="entry name" value="Concanavalin A-like lectins/glucanases"/>
    <property type="match status" value="2"/>
</dbReference>
<dbReference type="GO" id="GO:0005975">
    <property type="term" value="P:carbohydrate metabolic process"/>
    <property type="evidence" value="ECO:0007669"/>
    <property type="project" value="InterPro"/>
</dbReference>
<proteinExistence type="inferred from homology"/>
<dbReference type="PANTHER" id="PTHR31953">
    <property type="entry name" value="BETA-FRUCTOFURANOSIDASE, INSOLUBLE ISOENZYME CWINV1-RELATED"/>
    <property type="match status" value="1"/>
</dbReference>
<dbReference type="AlphaFoldDB" id="A0AA88QYV5"/>
<dbReference type="CDD" id="cd18624">
    <property type="entry name" value="GH32_Fruct1-like"/>
    <property type="match status" value="2"/>
</dbReference>
<evidence type="ECO:0000256" key="6">
    <source>
        <dbReference type="ARBA" id="ARBA00023145"/>
    </source>
</evidence>
<dbReference type="Pfam" id="PF00251">
    <property type="entry name" value="Glyco_hydro_32N"/>
    <property type="match status" value="2"/>
</dbReference>
<reference evidence="13" key="1">
    <citation type="submission" date="2022-12" db="EMBL/GenBank/DDBJ databases">
        <title>Draft genome assemblies for two species of Escallonia (Escalloniales).</title>
        <authorList>
            <person name="Chanderbali A."/>
            <person name="Dervinis C."/>
            <person name="Anghel I."/>
            <person name="Soltis D."/>
            <person name="Soltis P."/>
            <person name="Zapata F."/>
        </authorList>
    </citation>
    <scope>NUCLEOTIDE SEQUENCE</scope>
    <source>
        <strain evidence="13">UCBG92.1500</strain>
        <tissue evidence="13">Leaf</tissue>
    </source>
</reference>
<dbReference type="Gene3D" id="2.60.120.560">
    <property type="entry name" value="Exo-inulinase, domain 1"/>
    <property type="match status" value="2"/>
</dbReference>
<evidence type="ECO:0000256" key="2">
    <source>
        <dbReference type="ARBA" id="ARBA00009902"/>
    </source>
</evidence>
<evidence type="ECO:0000259" key="12">
    <source>
        <dbReference type="Pfam" id="PF11837"/>
    </source>
</evidence>
<comment type="caution">
    <text evidence="13">The sequence shown here is derived from an EMBL/GenBank/DDBJ whole genome shotgun (WGS) entry which is preliminary data.</text>
</comment>
<dbReference type="EMBL" id="JAVXUO010002150">
    <property type="protein sequence ID" value="KAK2975833.1"/>
    <property type="molecule type" value="Genomic_DNA"/>
</dbReference>
<keyword evidence="9" id="KW-0812">Transmembrane</keyword>
<evidence type="ECO:0000259" key="10">
    <source>
        <dbReference type="Pfam" id="PF00251"/>
    </source>
</evidence>
<feature type="domain" description="Glycosyl hydrolase family 32 C-terminal" evidence="11">
    <location>
        <begin position="992"/>
        <end position="1183"/>
    </location>
</feature>
<feature type="compositionally biased region" description="Low complexity" evidence="8">
    <location>
        <begin position="1"/>
        <end position="14"/>
    </location>
</feature>
<dbReference type="InterPro" id="IPR013148">
    <property type="entry name" value="Glyco_hydro_32_N"/>
</dbReference>
<feature type="region of interest" description="Disordered" evidence="8">
    <location>
        <begin position="589"/>
        <end position="610"/>
    </location>
</feature>
<dbReference type="EC" id="3.2.1.26" evidence="3"/>
<evidence type="ECO:0000256" key="4">
    <source>
        <dbReference type="ARBA" id="ARBA00022554"/>
    </source>
</evidence>
<dbReference type="InterPro" id="IPR021792">
    <property type="entry name" value="Beta-fructofuranosidase_N"/>
</dbReference>
<dbReference type="GO" id="GO:0004564">
    <property type="term" value="F:beta-fructofuranosidase activity"/>
    <property type="evidence" value="ECO:0007669"/>
    <property type="project" value="UniProtKB-EC"/>
</dbReference>
<dbReference type="SMART" id="SM00640">
    <property type="entry name" value="Glyco_32"/>
    <property type="match status" value="2"/>
</dbReference>
<evidence type="ECO:0000256" key="7">
    <source>
        <dbReference type="ARBA" id="ARBA00023295"/>
    </source>
</evidence>
<feature type="compositionally biased region" description="Polar residues" evidence="8">
    <location>
        <begin position="598"/>
        <end position="610"/>
    </location>
</feature>
<keyword evidence="9" id="KW-0472">Membrane</keyword>
<comment type="subcellular location">
    <subcellularLocation>
        <location evidence="1">Vacuole lumen</location>
    </subcellularLocation>
</comment>
<keyword evidence="9" id="KW-1133">Transmembrane helix</keyword>
<protein>
    <recommendedName>
        <fullName evidence="3">beta-fructofuranosidase</fullName>
        <ecNumber evidence="3">3.2.1.26</ecNumber>
    </recommendedName>
</protein>
<dbReference type="InterPro" id="IPR013189">
    <property type="entry name" value="Glyco_hydro_32_C"/>
</dbReference>
<feature type="region of interest" description="Disordered" evidence="8">
    <location>
        <begin position="1"/>
        <end position="35"/>
    </location>
</feature>
<dbReference type="InterPro" id="IPR050551">
    <property type="entry name" value="Fructan_Metab_Enzymes"/>
</dbReference>
<dbReference type="InterPro" id="IPR013320">
    <property type="entry name" value="ConA-like_dom_sf"/>
</dbReference>
<feature type="domain" description="Beta-fructofuranosidase N-terminal" evidence="12">
    <location>
        <begin position="20"/>
        <end position="122"/>
    </location>
</feature>
<dbReference type="Proteomes" id="UP001187471">
    <property type="component" value="Unassembled WGS sequence"/>
</dbReference>
<keyword evidence="5" id="KW-0378">Hydrolase</keyword>
<feature type="compositionally biased region" description="Polar residues" evidence="8">
    <location>
        <begin position="66"/>
        <end position="86"/>
    </location>
</feature>
<dbReference type="FunFam" id="2.115.10.20:FF:000001">
    <property type="entry name" value="Beta-fructofuranosidase, insoluble isoenzyme CWINV1"/>
    <property type="match status" value="1"/>
</dbReference>